<name>A0A0V0GML0_SOLCH</name>
<sequence>VSHYTCYIAYSCRHSSILCLHNNNNIPSVIPQVGFGKGDVYTNLPLHCEGREVVSNRLSAQVKHNKSSMNYEKGETTVKQSCWT</sequence>
<evidence type="ECO:0000313" key="1">
    <source>
        <dbReference type="EMBL" id="JAP09413.1"/>
    </source>
</evidence>
<reference evidence="1" key="1">
    <citation type="submission" date="2015-12" db="EMBL/GenBank/DDBJ databases">
        <title>Gene expression during late stages of embryo sac development: a critical building block for successful pollen-pistil interactions.</title>
        <authorList>
            <person name="Liu Y."/>
            <person name="Joly V."/>
            <person name="Sabar M."/>
            <person name="Matton D.P."/>
        </authorList>
    </citation>
    <scope>NUCLEOTIDE SEQUENCE</scope>
</reference>
<dbReference type="EMBL" id="GEDG01035055">
    <property type="protein sequence ID" value="JAP09413.1"/>
    <property type="molecule type" value="Transcribed_RNA"/>
</dbReference>
<organism evidence="1">
    <name type="scientific">Solanum chacoense</name>
    <name type="common">Chaco potato</name>
    <dbReference type="NCBI Taxonomy" id="4108"/>
    <lineage>
        <taxon>Eukaryota</taxon>
        <taxon>Viridiplantae</taxon>
        <taxon>Streptophyta</taxon>
        <taxon>Embryophyta</taxon>
        <taxon>Tracheophyta</taxon>
        <taxon>Spermatophyta</taxon>
        <taxon>Magnoliopsida</taxon>
        <taxon>eudicotyledons</taxon>
        <taxon>Gunneridae</taxon>
        <taxon>Pentapetalae</taxon>
        <taxon>asterids</taxon>
        <taxon>lamiids</taxon>
        <taxon>Solanales</taxon>
        <taxon>Solanaceae</taxon>
        <taxon>Solanoideae</taxon>
        <taxon>Solaneae</taxon>
        <taxon>Solanum</taxon>
    </lineage>
</organism>
<protein>
    <submittedName>
        <fullName evidence="1">Putative ovule protein</fullName>
    </submittedName>
</protein>
<proteinExistence type="predicted"/>
<dbReference type="AlphaFoldDB" id="A0A0V0GML0"/>
<accession>A0A0V0GML0</accession>
<feature type="non-terminal residue" evidence="1">
    <location>
        <position position="1"/>
    </location>
</feature>